<gene>
    <name evidence="2" type="ORF">B0T19DRAFT_16151</name>
</gene>
<accession>A0AAE0J2H7</accession>
<evidence type="ECO:0000313" key="3">
    <source>
        <dbReference type="Proteomes" id="UP001286456"/>
    </source>
</evidence>
<name>A0AAE0J2H7_9PEZI</name>
<protein>
    <submittedName>
        <fullName evidence="2">Uncharacterized protein</fullName>
    </submittedName>
</protein>
<evidence type="ECO:0000256" key="1">
    <source>
        <dbReference type="SAM" id="MobiDB-lite"/>
    </source>
</evidence>
<dbReference type="Proteomes" id="UP001286456">
    <property type="component" value="Unassembled WGS sequence"/>
</dbReference>
<keyword evidence="3" id="KW-1185">Reference proteome</keyword>
<comment type="caution">
    <text evidence="2">The sequence shown here is derived from an EMBL/GenBank/DDBJ whole genome shotgun (WGS) entry which is preliminary data.</text>
</comment>
<proteinExistence type="predicted"/>
<evidence type="ECO:0000313" key="2">
    <source>
        <dbReference type="EMBL" id="KAK3335711.1"/>
    </source>
</evidence>
<organism evidence="2 3">
    <name type="scientific">Cercophora scortea</name>
    <dbReference type="NCBI Taxonomy" id="314031"/>
    <lineage>
        <taxon>Eukaryota</taxon>
        <taxon>Fungi</taxon>
        <taxon>Dikarya</taxon>
        <taxon>Ascomycota</taxon>
        <taxon>Pezizomycotina</taxon>
        <taxon>Sordariomycetes</taxon>
        <taxon>Sordariomycetidae</taxon>
        <taxon>Sordariales</taxon>
        <taxon>Lasiosphaeriaceae</taxon>
        <taxon>Cercophora</taxon>
    </lineage>
</organism>
<feature type="region of interest" description="Disordered" evidence="1">
    <location>
        <begin position="115"/>
        <end position="136"/>
    </location>
</feature>
<reference evidence="2" key="1">
    <citation type="journal article" date="2023" name="Mol. Phylogenet. Evol.">
        <title>Genome-scale phylogeny and comparative genomics of the fungal order Sordariales.</title>
        <authorList>
            <person name="Hensen N."/>
            <person name="Bonometti L."/>
            <person name="Westerberg I."/>
            <person name="Brannstrom I.O."/>
            <person name="Guillou S."/>
            <person name="Cros-Aarteil S."/>
            <person name="Calhoun S."/>
            <person name="Haridas S."/>
            <person name="Kuo A."/>
            <person name="Mondo S."/>
            <person name="Pangilinan J."/>
            <person name="Riley R."/>
            <person name="LaButti K."/>
            <person name="Andreopoulos B."/>
            <person name="Lipzen A."/>
            <person name="Chen C."/>
            <person name="Yan M."/>
            <person name="Daum C."/>
            <person name="Ng V."/>
            <person name="Clum A."/>
            <person name="Steindorff A."/>
            <person name="Ohm R.A."/>
            <person name="Martin F."/>
            <person name="Silar P."/>
            <person name="Natvig D.O."/>
            <person name="Lalanne C."/>
            <person name="Gautier V."/>
            <person name="Ament-Velasquez S.L."/>
            <person name="Kruys A."/>
            <person name="Hutchinson M.I."/>
            <person name="Powell A.J."/>
            <person name="Barry K."/>
            <person name="Miller A.N."/>
            <person name="Grigoriev I.V."/>
            <person name="Debuchy R."/>
            <person name="Gladieux P."/>
            <person name="Hiltunen Thoren M."/>
            <person name="Johannesson H."/>
        </authorList>
    </citation>
    <scope>NUCLEOTIDE SEQUENCE</scope>
    <source>
        <strain evidence="2">SMH4131-1</strain>
    </source>
</reference>
<dbReference type="AlphaFoldDB" id="A0AAE0J2H7"/>
<dbReference type="EMBL" id="JAUEPO010000001">
    <property type="protein sequence ID" value="KAK3335711.1"/>
    <property type="molecule type" value="Genomic_DNA"/>
</dbReference>
<sequence>MGLPEVPHEMQQRSCICTGYMLLGDGWLGASSATPTKMQPNVGTGNVALTPSRINRQPTQNCSFSRQGKADKANLGQIDHDVLVGLARSPRCEPELERQRQDSLLGWSIKGGLARDSRRRDHPHQTVLPYPTTEHHHREHYRGPVIQQHHLRVGPTIHGCRSWSKQGCIPLHPPARNGAGPFHLALIALRCDQSGQGKRKLVSNPALACPVARR</sequence>
<reference evidence="2" key="2">
    <citation type="submission" date="2023-06" db="EMBL/GenBank/DDBJ databases">
        <authorList>
            <consortium name="Lawrence Berkeley National Laboratory"/>
            <person name="Haridas S."/>
            <person name="Hensen N."/>
            <person name="Bonometti L."/>
            <person name="Westerberg I."/>
            <person name="Brannstrom I.O."/>
            <person name="Guillou S."/>
            <person name="Cros-Aarteil S."/>
            <person name="Calhoun S."/>
            <person name="Kuo A."/>
            <person name="Mondo S."/>
            <person name="Pangilinan J."/>
            <person name="Riley R."/>
            <person name="Labutti K."/>
            <person name="Andreopoulos B."/>
            <person name="Lipzen A."/>
            <person name="Chen C."/>
            <person name="Yanf M."/>
            <person name="Daum C."/>
            <person name="Ng V."/>
            <person name="Clum A."/>
            <person name="Steindorff A."/>
            <person name="Ohm R."/>
            <person name="Martin F."/>
            <person name="Silar P."/>
            <person name="Natvig D."/>
            <person name="Lalanne C."/>
            <person name="Gautier V."/>
            <person name="Ament-Velasquez S.L."/>
            <person name="Kruys A."/>
            <person name="Hutchinson M.I."/>
            <person name="Powell A.J."/>
            <person name="Barry K."/>
            <person name="Miller A.N."/>
            <person name="Grigoriev I.V."/>
            <person name="Debuchy R."/>
            <person name="Gladieux P."/>
            <person name="Thoren M.H."/>
            <person name="Johannesson H."/>
        </authorList>
    </citation>
    <scope>NUCLEOTIDE SEQUENCE</scope>
    <source>
        <strain evidence="2">SMH4131-1</strain>
    </source>
</reference>